<dbReference type="GO" id="GO:0009432">
    <property type="term" value="P:SOS response"/>
    <property type="evidence" value="ECO:0007669"/>
    <property type="project" value="TreeGrafter"/>
</dbReference>
<organism evidence="4 5">
    <name type="scientific">Phytoactinopolyspora mesophila</name>
    <dbReference type="NCBI Taxonomy" id="2650750"/>
    <lineage>
        <taxon>Bacteria</taxon>
        <taxon>Bacillati</taxon>
        <taxon>Actinomycetota</taxon>
        <taxon>Actinomycetes</taxon>
        <taxon>Jiangellales</taxon>
        <taxon>Jiangellaceae</taxon>
        <taxon>Phytoactinopolyspora</taxon>
    </lineage>
</organism>
<keyword evidence="5" id="KW-1185">Reference proteome</keyword>
<sequence length="762" mass="82526">MKISSRQQLSSEFMTHHEESSSVQTEDSTRPPEFEVLIGAALHQLRHLEPRAYELDHKVAKRELDAALIADSARRRGLEVQRLTRQMQIIRSDSLAVGFFQNMSSPLTALDRAATNNKLLTKRILAENGIPLARGEVATSVDDALAAFHRIGPPVVVKPISGSHGRGVTVNVQDEGELKTAAGEAFERTNRLLVEEMISSIDLRVMTVAGRAVAAMLRVPANVLGDGVSTIRELADQKNDVRAGNAYLRHCPITISPFTEHHLALRGLTPDSVPEAGQRVFLHYKANLSSGGDSYEIMDVVHPEILRLAERAASCIESAYHAGVDILLERFDAPPDAQSCIVCEMNLNNEMPIHIYPLFGTPSPTGDETVEGYFFRASEQLQAEPRRLATEPPRAVPGPPTDDDATSIELLEALAAAGPAEPSNEYPTEAHRSPRRLDQHYLGQALEQAGFDNVSFQGKLVHAVEHDREVVFERSGRTIFATVLSSNPAALRSLLSIAGLPGLARKRFALDELPAAKSLIAGTPGPWRLRPRPRIDSQRQSFRVETPSRLERVWSELPAGVTHVFLEQVPTGSAMSVLMINGAPSASVLLNPPSVLGDGSTPLGVLIDRKVAARTNHPYLRHAPIKDSLLSDERLARKQLSRADIPGAGEVIGLARSPLMSLGPDTVGVPGCPYPELAAIAGTLLQLIGALPIVSITFARRPGSDAGSPAWVVWEIDPDPELAQFAFPWVGDVGEIYPAAAAALAAGQRYRFSPDTSDGPTR</sequence>
<dbReference type="InterPro" id="IPR011761">
    <property type="entry name" value="ATP-grasp"/>
</dbReference>
<dbReference type="GO" id="GO:0005524">
    <property type="term" value="F:ATP binding"/>
    <property type="evidence" value="ECO:0007669"/>
    <property type="project" value="UniProtKB-UniRule"/>
</dbReference>
<evidence type="ECO:0000259" key="3">
    <source>
        <dbReference type="PROSITE" id="PS50975"/>
    </source>
</evidence>
<dbReference type="Gene3D" id="3.30.470.20">
    <property type="entry name" value="ATP-grasp fold, B domain"/>
    <property type="match status" value="1"/>
</dbReference>
<feature type="region of interest" description="Disordered" evidence="2">
    <location>
        <begin position="384"/>
        <end position="403"/>
    </location>
</feature>
<dbReference type="Proteomes" id="UP000460435">
    <property type="component" value="Unassembled WGS sequence"/>
</dbReference>
<evidence type="ECO:0000313" key="4">
    <source>
        <dbReference type="EMBL" id="NDL57431.1"/>
    </source>
</evidence>
<name>A0A7K3M2B9_9ACTN</name>
<dbReference type="PANTHER" id="PTHR21621:SF0">
    <property type="entry name" value="BETA-CITRYLGLUTAMATE SYNTHASE B-RELATED"/>
    <property type="match status" value="1"/>
</dbReference>
<dbReference type="SUPFAM" id="SSF56059">
    <property type="entry name" value="Glutathione synthetase ATP-binding domain-like"/>
    <property type="match status" value="1"/>
</dbReference>
<dbReference type="Gene3D" id="3.30.1490.20">
    <property type="entry name" value="ATP-grasp fold, A domain"/>
    <property type="match status" value="1"/>
</dbReference>
<gene>
    <name evidence="4" type="ORF">F7O44_10140</name>
</gene>
<dbReference type="GO" id="GO:0018169">
    <property type="term" value="F:ribosomal S6-glutamic acid ligase activity"/>
    <property type="evidence" value="ECO:0007669"/>
    <property type="project" value="TreeGrafter"/>
</dbReference>
<evidence type="ECO:0000256" key="2">
    <source>
        <dbReference type="SAM" id="MobiDB-lite"/>
    </source>
</evidence>
<protein>
    <submittedName>
        <fullName evidence="4">ATP-grasp domain-containing protein</fullName>
    </submittedName>
</protein>
<evidence type="ECO:0000256" key="1">
    <source>
        <dbReference type="PROSITE-ProRule" id="PRU00409"/>
    </source>
</evidence>
<accession>A0A7K3M2B9</accession>
<dbReference type="EMBL" id="WLZY01000003">
    <property type="protein sequence ID" value="NDL57431.1"/>
    <property type="molecule type" value="Genomic_DNA"/>
</dbReference>
<dbReference type="PROSITE" id="PS50975">
    <property type="entry name" value="ATP_GRASP"/>
    <property type="match status" value="1"/>
</dbReference>
<dbReference type="SMART" id="SM01209">
    <property type="entry name" value="GARS_A"/>
    <property type="match status" value="1"/>
</dbReference>
<evidence type="ECO:0000313" key="5">
    <source>
        <dbReference type="Proteomes" id="UP000460435"/>
    </source>
</evidence>
<keyword evidence="1" id="KW-0067">ATP-binding</keyword>
<proteinExistence type="predicted"/>
<dbReference type="GO" id="GO:0046872">
    <property type="term" value="F:metal ion binding"/>
    <property type="evidence" value="ECO:0007669"/>
    <property type="project" value="InterPro"/>
</dbReference>
<feature type="domain" description="ATP-grasp" evidence="3">
    <location>
        <begin position="122"/>
        <end position="378"/>
    </location>
</feature>
<keyword evidence="1" id="KW-0547">Nucleotide-binding</keyword>
<comment type="caution">
    <text evidence="4">The sequence shown here is derived from an EMBL/GenBank/DDBJ whole genome shotgun (WGS) entry which is preliminary data.</text>
</comment>
<feature type="compositionally biased region" description="Polar residues" evidence="2">
    <location>
        <begin position="1"/>
        <end position="13"/>
    </location>
</feature>
<dbReference type="InterPro" id="IPR013815">
    <property type="entry name" value="ATP_grasp_subdomain_1"/>
</dbReference>
<reference evidence="4 5" key="1">
    <citation type="submission" date="2019-11" db="EMBL/GenBank/DDBJ databases">
        <authorList>
            <person name="Li X.-J."/>
            <person name="Feng X.-M."/>
        </authorList>
    </citation>
    <scope>NUCLEOTIDE SEQUENCE [LARGE SCALE GENOMIC DNA]</scope>
    <source>
        <strain evidence="4 5">XMNu-373</strain>
    </source>
</reference>
<dbReference type="Pfam" id="PF08443">
    <property type="entry name" value="RimK"/>
    <property type="match status" value="1"/>
</dbReference>
<dbReference type="PANTHER" id="PTHR21621">
    <property type="entry name" value="RIBOSOMAL PROTEIN S6 MODIFICATION PROTEIN"/>
    <property type="match status" value="1"/>
</dbReference>
<dbReference type="AlphaFoldDB" id="A0A7K3M2B9"/>
<dbReference type="InterPro" id="IPR013651">
    <property type="entry name" value="ATP-grasp_RimK-type"/>
</dbReference>
<feature type="region of interest" description="Disordered" evidence="2">
    <location>
        <begin position="1"/>
        <end position="31"/>
    </location>
</feature>
<dbReference type="GO" id="GO:0005737">
    <property type="term" value="C:cytoplasm"/>
    <property type="evidence" value="ECO:0007669"/>
    <property type="project" value="TreeGrafter"/>
</dbReference>